<protein>
    <submittedName>
        <fullName evidence="2">Uncharacterized protein</fullName>
    </submittedName>
</protein>
<proteinExistence type="predicted"/>
<evidence type="ECO:0000313" key="3">
    <source>
        <dbReference type="Proteomes" id="UP001359485"/>
    </source>
</evidence>
<evidence type="ECO:0000313" key="2">
    <source>
        <dbReference type="EMBL" id="KAK6630347.1"/>
    </source>
</evidence>
<comment type="caution">
    <text evidence="2">The sequence shown here is derived from an EMBL/GenBank/DDBJ whole genome shotgun (WGS) entry which is preliminary data.</text>
</comment>
<organism evidence="2 3">
    <name type="scientific">Polyplax serrata</name>
    <name type="common">Common mouse louse</name>
    <dbReference type="NCBI Taxonomy" id="468196"/>
    <lineage>
        <taxon>Eukaryota</taxon>
        <taxon>Metazoa</taxon>
        <taxon>Ecdysozoa</taxon>
        <taxon>Arthropoda</taxon>
        <taxon>Hexapoda</taxon>
        <taxon>Insecta</taxon>
        <taxon>Pterygota</taxon>
        <taxon>Neoptera</taxon>
        <taxon>Paraneoptera</taxon>
        <taxon>Psocodea</taxon>
        <taxon>Troctomorpha</taxon>
        <taxon>Phthiraptera</taxon>
        <taxon>Anoplura</taxon>
        <taxon>Polyplacidae</taxon>
        <taxon>Polyplax</taxon>
    </lineage>
</organism>
<keyword evidence="3" id="KW-1185">Reference proteome</keyword>
<feature type="compositionally biased region" description="Low complexity" evidence="1">
    <location>
        <begin position="327"/>
        <end position="340"/>
    </location>
</feature>
<name>A0ABR1AX31_POLSC</name>
<feature type="region of interest" description="Disordered" evidence="1">
    <location>
        <begin position="275"/>
        <end position="362"/>
    </location>
</feature>
<dbReference type="Proteomes" id="UP001359485">
    <property type="component" value="Unassembled WGS sequence"/>
</dbReference>
<sequence>MEVFLCHACRVDIYENSPYKCFTLNILLLEVGFSTRLVKSSCSCFPECDVFVTKSSRKGTKKAEGTVKQKVPERSFIFLFRAVSVLKNSRTLDLVLKKGSGIDLFPGESSGYSSSSSVADEAVGQSPPKSKRLSMVAEEGDDRGQRKSCHCKSLRNKLKSSGSVDSIFDNISNEGSTYREKSKSIEILTTDLNDRKTLTYRNGDHISRTLLNFKSGPETGRPAGGDGGGCVGVTSGGRQTVIKINGKELGVPGKCPTMPPEKKLTEGLVSVEVHRSNNEDDGSNGSPGQKCSSSSSSLSSAISQEIQKRNERRLKGITNMTPIPDKNNNSSSTTNNSGGSDKQPKGELMKPGNRQQRHQHDLLIAELKKKQGWEEKPSMQIQVRFP</sequence>
<gene>
    <name evidence="2" type="ORF">RUM44_005014</name>
</gene>
<feature type="compositionally biased region" description="Low complexity" evidence="1">
    <location>
        <begin position="283"/>
        <end position="303"/>
    </location>
</feature>
<evidence type="ECO:0000256" key="1">
    <source>
        <dbReference type="SAM" id="MobiDB-lite"/>
    </source>
</evidence>
<dbReference type="EMBL" id="JAWJWF010000008">
    <property type="protein sequence ID" value="KAK6630347.1"/>
    <property type="molecule type" value="Genomic_DNA"/>
</dbReference>
<accession>A0ABR1AX31</accession>
<feature type="region of interest" description="Disordered" evidence="1">
    <location>
        <begin position="111"/>
        <end position="150"/>
    </location>
</feature>
<reference evidence="2 3" key="1">
    <citation type="submission" date="2023-09" db="EMBL/GenBank/DDBJ databases">
        <title>Genomes of two closely related lineages of the louse Polyplax serrata with different host specificities.</title>
        <authorList>
            <person name="Martinu J."/>
            <person name="Tarabai H."/>
            <person name="Stefka J."/>
            <person name="Hypsa V."/>
        </authorList>
    </citation>
    <scope>NUCLEOTIDE SEQUENCE [LARGE SCALE GENOMIC DNA]</scope>
    <source>
        <strain evidence="2">98ZLc_SE</strain>
    </source>
</reference>